<keyword evidence="4 9" id="KW-0812">Transmembrane</keyword>
<gene>
    <name evidence="11" type="ORF">BROSI_A3348</name>
</gene>
<dbReference type="Gene3D" id="3.10.580.10">
    <property type="entry name" value="CBS-domain"/>
    <property type="match status" value="1"/>
</dbReference>
<dbReference type="InterPro" id="IPR006667">
    <property type="entry name" value="SLC41_membr_dom"/>
</dbReference>
<organism evidence="11 12">
    <name type="scientific">Candidatus Brocadia sinica JPN1</name>
    <dbReference type="NCBI Taxonomy" id="1197129"/>
    <lineage>
        <taxon>Bacteria</taxon>
        <taxon>Pseudomonadati</taxon>
        <taxon>Planctomycetota</taxon>
        <taxon>Candidatus Brocadiia</taxon>
        <taxon>Candidatus Brocadiales</taxon>
        <taxon>Candidatus Brocadiaceae</taxon>
        <taxon>Candidatus Brocadia</taxon>
    </lineage>
</organism>
<accession>A0ABQ0K140</accession>
<reference evidence="12" key="1">
    <citation type="journal article" date="2015" name="Genome Announc.">
        <title>Draft Genome Sequence of an Anaerobic Ammonium-Oxidizing Bacterium, "Candidatus Brocadia sinica".</title>
        <authorList>
            <person name="Oshiki M."/>
            <person name="Shinyako-Hata K."/>
            <person name="Satoh H."/>
            <person name="Okabe S."/>
        </authorList>
    </citation>
    <scope>NUCLEOTIDE SEQUENCE [LARGE SCALE GENOMIC DNA]</scope>
    <source>
        <strain evidence="12">JPN1</strain>
    </source>
</reference>
<feature type="domain" description="CBS" evidence="10">
    <location>
        <begin position="79"/>
        <end position="137"/>
    </location>
</feature>
<comment type="caution">
    <text evidence="11">The sequence shown here is derived from an EMBL/GenBank/DDBJ whole genome shotgun (WGS) entry which is preliminary data.</text>
</comment>
<keyword evidence="8" id="KW-0129">CBS domain</keyword>
<protein>
    <submittedName>
        <fullName evidence="11">CBS domain containing protein</fullName>
    </submittedName>
</protein>
<dbReference type="InterPro" id="IPR006669">
    <property type="entry name" value="MgtE_transporter"/>
</dbReference>
<evidence type="ECO:0000256" key="9">
    <source>
        <dbReference type="SAM" id="Phobius"/>
    </source>
</evidence>
<comment type="similarity">
    <text evidence="2">Belongs to the SLC41A transporter family.</text>
</comment>
<evidence type="ECO:0000256" key="7">
    <source>
        <dbReference type="ARBA" id="ARBA00023136"/>
    </source>
</evidence>
<dbReference type="Proteomes" id="UP000032309">
    <property type="component" value="Unassembled WGS sequence"/>
</dbReference>
<keyword evidence="6 9" id="KW-1133">Transmembrane helix</keyword>
<evidence type="ECO:0000256" key="5">
    <source>
        <dbReference type="ARBA" id="ARBA00022842"/>
    </source>
</evidence>
<evidence type="ECO:0000256" key="2">
    <source>
        <dbReference type="ARBA" id="ARBA00009749"/>
    </source>
</evidence>
<dbReference type="EMBL" id="BAFN01000001">
    <property type="protein sequence ID" value="GAN34805.1"/>
    <property type="molecule type" value="Genomic_DNA"/>
</dbReference>
<feature type="transmembrane region" description="Helical" evidence="9">
    <location>
        <begin position="196"/>
        <end position="220"/>
    </location>
</feature>
<dbReference type="PANTHER" id="PTHR43773:SF1">
    <property type="entry name" value="MAGNESIUM TRANSPORTER MGTE"/>
    <property type="match status" value="1"/>
</dbReference>
<feature type="transmembrane region" description="Helical" evidence="9">
    <location>
        <begin position="302"/>
        <end position="325"/>
    </location>
</feature>
<evidence type="ECO:0000256" key="3">
    <source>
        <dbReference type="ARBA" id="ARBA00022448"/>
    </source>
</evidence>
<evidence type="ECO:0000313" key="11">
    <source>
        <dbReference type="EMBL" id="GAN34805.1"/>
    </source>
</evidence>
<dbReference type="Gene3D" id="1.10.357.20">
    <property type="entry name" value="SLC41 divalent cation transporters, integral membrane domain"/>
    <property type="match status" value="1"/>
</dbReference>
<evidence type="ECO:0000256" key="6">
    <source>
        <dbReference type="ARBA" id="ARBA00022989"/>
    </source>
</evidence>
<dbReference type="CDD" id="cd04606">
    <property type="entry name" value="CBS_pair_Mg_transporter"/>
    <property type="match status" value="1"/>
</dbReference>
<dbReference type="RefSeq" id="WP_052564760.1">
    <property type="nucleotide sequence ID" value="NZ_BAFN01000001.1"/>
</dbReference>
<evidence type="ECO:0000256" key="4">
    <source>
        <dbReference type="ARBA" id="ARBA00022692"/>
    </source>
</evidence>
<proteinExistence type="inferred from homology"/>
<dbReference type="InterPro" id="IPR036739">
    <property type="entry name" value="SLC41_membr_dom_sf"/>
</dbReference>
<dbReference type="Pfam" id="PF01769">
    <property type="entry name" value="MgtE"/>
    <property type="match status" value="1"/>
</dbReference>
<dbReference type="InterPro" id="IPR000644">
    <property type="entry name" value="CBS_dom"/>
</dbReference>
<keyword evidence="7 9" id="KW-0472">Membrane</keyword>
<feature type="transmembrane region" description="Helical" evidence="9">
    <location>
        <begin position="264"/>
        <end position="290"/>
    </location>
</feature>
<dbReference type="SUPFAM" id="SSF54631">
    <property type="entry name" value="CBS-domain pair"/>
    <property type="match status" value="1"/>
</dbReference>
<feature type="transmembrane region" description="Helical" evidence="9">
    <location>
        <begin position="164"/>
        <end position="184"/>
    </location>
</feature>
<evidence type="ECO:0000256" key="1">
    <source>
        <dbReference type="ARBA" id="ARBA00004141"/>
    </source>
</evidence>
<feature type="transmembrane region" description="Helical" evidence="9">
    <location>
        <begin position="232"/>
        <end position="258"/>
    </location>
</feature>
<dbReference type="SUPFAM" id="SSF161093">
    <property type="entry name" value="MgtE membrane domain-like"/>
    <property type="match status" value="1"/>
</dbReference>
<dbReference type="Pfam" id="PF00571">
    <property type="entry name" value="CBS"/>
    <property type="match status" value="2"/>
</dbReference>
<keyword evidence="5" id="KW-0460">Magnesium</keyword>
<evidence type="ECO:0000313" key="12">
    <source>
        <dbReference type="Proteomes" id="UP000032309"/>
    </source>
</evidence>
<keyword evidence="3" id="KW-0813">Transport</keyword>
<evidence type="ECO:0000256" key="8">
    <source>
        <dbReference type="PROSITE-ProRule" id="PRU00703"/>
    </source>
</evidence>
<dbReference type="InterPro" id="IPR046342">
    <property type="entry name" value="CBS_dom_sf"/>
</dbReference>
<dbReference type="PROSITE" id="PS51371">
    <property type="entry name" value="CBS"/>
    <property type="match status" value="1"/>
</dbReference>
<evidence type="ECO:0000259" key="10">
    <source>
        <dbReference type="PROSITE" id="PS51371"/>
    </source>
</evidence>
<comment type="subcellular location">
    <subcellularLocation>
        <location evidence="1">Membrane</location>
        <topology evidence="1">Multi-pass membrane protein</topology>
    </subcellularLocation>
</comment>
<keyword evidence="12" id="KW-1185">Reference proteome</keyword>
<name>A0ABQ0K140_9BACT</name>
<dbReference type="PANTHER" id="PTHR43773">
    <property type="entry name" value="MAGNESIUM TRANSPORTER MGTE"/>
    <property type="match status" value="1"/>
</dbReference>
<sequence>MLFLKKPNKNRAKFKYSTEVFAVLVDDTTHTALESIRNSTLSGNFFYCYVTDKEGKLVGVVPLRKLITSYKELKISDIMIHNPIRLTIDFSIEDAMEYFLVYKFVAFPVVNGQGKLVGIARANDFIEDTLAFEQSAEKMRDDLLKIIGIQLEEFRKPTVIKSTFLRFPYLLFNISSGLVCAFITRLFDKTIDEFIFIAFFITIILGLAESIGTQAVAVTLSQIEKTIKLKRFVLYEVLVGAKIGLLCGGVLYAVSFFWLGNQSFSITLSLTILLTLVNASFLGCSLPIFFKKIGINPAHASCPLVLAIADIVSLTSYFSLGTYMLK</sequence>